<dbReference type="GO" id="GO:0005886">
    <property type="term" value="C:plasma membrane"/>
    <property type="evidence" value="ECO:0007669"/>
    <property type="project" value="UniProtKB-SubCell"/>
</dbReference>
<dbReference type="Proteomes" id="UP000256869">
    <property type="component" value="Unassembled WGS sequence"/>
</dbReference>
<evidence type="ECO:0000256" key="2">
    <source>
        <dbReference type="ARBA" id="ARBA00006683"/>
    </source>
</evidence>
<organism evidence="10 11">
    <name type="scientific">Cohnella lupini</name>
    <dbReference type="NCBI Taxonomy" id="1294267"/>
    <lineage>
        <taxon>Bacteria</taxon>
        <taxon>Bacillati</taxon>
        <taxon>Bacillota</taxon>
        <taxon>Bacilli</taxon>
        <taxon>Bacillales</taxon>
        <taxon>Paenibacillaceae</taxon>
        <taxon>Cohnella</taxon>
    </lineage>
</organism>
<evidence type="ECO:0000256" key="7">
    <source>
        <dbReference type="SAM" id="MobiDB-lite"/>
    </source>
</evidence>
<gene>
    <name evidence="10" type="ORF">DFP95_102500</name>
</gene>
<keyword evidence="5 8" id="KW-1133">Transmembrane helix</keyword>
<keyword evidence="3" id="KW-1003">Cell membrane</keyword>
<keyword evidence="11" id="KW-1185">Reference proteome</keyword>
<evidence type="ECO:0000256" key="1">
    <source>
        <dbReference type="ARBA" id="ARBA00004651"/>
    </source>
</evidence>
<evidence type="ECO:0000313" key="11">
    <source>
        <dbReference type="Proteomes" id="UP000256869"/>
    </source>
</evidence>
<accession>A0A3D9ITL8</accession>
<sequence>MELKHYWSIIRQRLWVLMLIVIFGTALSGIYSEFFVDKQYVASTKIIVNQKEYPEAVVQDPRAIDYNINLIKTYKEIIKTPRIMNTVTKQYPDLNLSVADLIDRVSVSTVNGTQVMSVIAEDTSYHRAAQVANAVTQVFQREIPLLMNVDNVNILNEADESARPNPTAPNTSINLVLSVVVSFFIGIGLIFLLHYLDDTAKSEGDIRQILDLPTLAYIPRIKGANAPRNQNHVDQENSVRGSTNATINA</sequence>
<feature type="domain" description="Polysaccharide chain length determinant N-terminal" evidence="9">
    <location>
        <begin position="2"/>
        <end position="90"/>
    </location>
</feature>
<dbReference type="PANTHER" id="PTHR32309:SF13">
    <property type="entry name" value="FERRIC ENTEROBACTIN TRANSPORT PROTEIN FEPE"/>
    <property type="match status" value="1"/>
</dbReference>
<dbReference type="RefSeq" id="WP_115991806.1">
    <property type="nucleotide sequence ID" value="NZ_QRDY01000002.1"/>
</dbReference>
<dbReference type="GO" id="GO:0004713">
    <property type="term" value="F:protein tyrosine kinase activity"/>
    <property type="evidence" value="ECO:0007669"/>
    <property type="project" value="TreeGrafter"/>
</dbReference>
<dbReference type="AlphaFoldDB" id="A0A3D9ITL8"/>
<proteinExistence type="inferred from homology"/>
<reference evidence="10 11" key="1">
    <citation type="submission" date="2018-07" db="EMBL/GenBank/DDBJ databases">
        <title>Genomic Encyclopedia of Type Strains, Phase III (KMG-III): the genomes of soil and plant-associated and newly described type strains.</title>
        <authorList>
            <person name="Whitman W."/>
        </authorList>
    </citation>
    <scope>NUCLEOTIDE SEQUENCE [LARGE SCALE GENOMIC DNA]</scope>
    <source>
        <strain evidence="10 11">CECT 8236</strain>
    </source>
</reference>
<feature type="transmembrane region" description="Helical" evidence="8">
    <location>
        <begin position="12"/>
        <end position="31"/>
    </location>
</feature>
<name>A0A3D9ITL8_9BACL</name>
<evidence type="ECO:0000256" key="6">
    <source>
        <dbReference type="ARBA" id="ARBA00023136"/>
    </source>
</evidence>
<protein>
    <submittedName>
        <fullName evidence="10">Capsular polysaccharide biosynthesis protein</fullName>
    </submittedName>
</protein>
<dbReference type="Pfam" id="PF02706">
    <property type="entry name" value="Wzz"/>
    <property type="match status" value="1"/>
</dbReference>
<comment type="caution">
    <text evidence="10">The sequence shown here is derived from an EMBL/GenBank/DDBJ whole genome shotgun (WGS) entry which is preliminary data.</text>
</comment>
<feature type="compositionally biased region" description="Polar residues" evidence="7">
    <location>
        <begin position="238"/>
        <end position="249"/>
    </location>
</feature>
<evidence type="ECO:0000259" key="9">
    <source>
        <dbReference type="Pfam" id="PF02706"/>
    </source>
</evidence>
<comment type="subcellular location">
    <subcellularLocation>
        <location evidence="1">Cell membrane</location>
        <topology evidence="1">Multi-pass membrane protein</topology>
    </subcellularLocation>
</comment>
<evidence type="ECO:0000256" key="8">
    <source>
        <dbReference type="SAM" id="Phobius"/>
    </source>
</evidence>
<keyword evidence="6 8" id="KW-0472">Membrane</keyword>
<dbReference type="PANTHER" id="PTHR32309">
    <property type="entry name" value="TYROSINE-PROTEIN KINASE"/>
    <property type="match status" value="1"/>
</dbReference>
<feature type="transmembrane region" description="Helical" evidence="8">
    <location>
        <begin position="173"/>
        <end position="196"/>
    </location>
</feature>
<feature type="region of interest" description="Disordered" evidence="7">
    <location>
        <begin position="226"/>
        <end position="249"/>
    </location>
</feature>
<evidence type="ECO:0000256" key="5">
    <source>
        <dbReference type="ARBA" id="ARBA00022989"/>
    </source>
</evidence>
<dbReference type="InterPro" id="IPR003856">
    <property type="entry name" value="LPS_length_determ_N"/>
</dbReference>
<dbReference type="OrthoDB" id="2360475at2"/>
<dbReference type="InterPro" id="IPR050445">
    <property type="entry name" value="Bact_polysacc_biosynth/exp"/>
</dbReference>
<evidence type="ECO:0000313" key="10">
    <source>
        <dbReference type="EMBL" id="RED65078.1"/>
    </source>
</evidence>
<keyword evidence="4 8" id="KW-0812">Transmembrane</keyword>
<evidence type="ECO:0000256" key="4">
    <source>
        <dbReference type="ARBA" id="ARBA00022692"/>
    </source>
</evidence>
<dbReference type="EMBL" id="QRDY01000002">
    <property type="protein sequence ID" value="RED65078.1"/>
    <property type="molecule type" value="Genomic_DNA"/>
</dbReference>
<evidence type="ECO:0000256" key="3">
    <source>
        <dbReference type="ARBA" id="ARBA00022475"/>
    </source>
</evidence>
<comment type="similarity">
    <text evidence="2">Belongs to the CpsC/CapA family.</text>
</comment>